<evidence type="ECO:0000256" key="1">
    <source>
        <dbReference type="SAM" id="MobiDB-lite"/>
    </source>
</evidence>
<feature type="compositionally biased region" description="Low complexity" evidence="1">
    <location>
        <begin position="92"/>
        <end position="101"/>
    </location>
</feature>
<reference evidence="2" key="1">
    <citation type="journal article" date="2021" name="Nat. Commun.">
        <title>Genetic determinants of endophytism in the Arabidopsis root mycobiome.</title>
        <authorList>
            <person name="Mesny F."/>
            <person name="Miyauchi S."/>
            <person name="Thiergart T."/>
            <person name="Pickel B."/>
            <person name="Atanasova L."/>
            <person name="Karlsson M."/>
            <person name="Huettel B."/>
            <person name="Barry K.W."/>
            <person name="Haridas S."/>
            <person name="Chen C."/>
            <person name="Bauer D."/>
            <person name="Andreopoulos W."/>
            <person name="Pangilinan J."/>
            <person name="LaButti K."/>
            <person name="Riley R."/>
            <person name="Lipzen A."/>
            <person name="Clum A."/>
            <person name="Drula E."/>
            <person name="Henrissat B."/>
            <person name="Kohler A."/>
            <person name="Grigoriev I.V."/>
            <person name="Martin F.M."/>
            <person name="Hacquard S."/>
        </authorList>
    </citation>
    <scope>NUCLEOTIDE SEQUENCE</scope>
    <source>
        <strain evidence="2">MPI-CAGE-CH-0235</strain>
    </source>
</reference>
<keyword evidence="3" id="KW-1185">Reference proteome</keyword>
<proteinExistence type="predicted"/>
<evidence type="ECO:0000313" key="3">
    <source>
        <dbReference type="Proteomes" id="UP000813444"/>
    </source>
</evidence>
<dbReference type="AlphaFoldDB" id="A0A8K0SKB7"/>
<feature type="compositionally biased region" description="Polar residues" evidence="1">
    <location>
        <begin position="169"/>
        <end position="179"/>
    </location>
</feature>
<feature type="compositionally biased region" description="Basic and acidic residues" evidence="1">
    <location>
        <begin position="137"/>
        <end position="168"/>
    </location>
</feature>
<feature type="region of interest" description="Disordered" evidence="1">
    <location>
        <begin position="81"/>
        <end position="114"/>
    </location>
</feature>
<sequence length="179" mass="19454">MVWERDIGALANGFGGQIRSHAAAGKEPVMEDSRQLLPDGYEESGQRAKLIWVWRKDNAGSIASQLPTSSGQALCLCGRPKGSTKKADAGVPTTPKKLPTLNPDGSVRKRGRPCKSDASTYLAVMVSVIIAVSISKSEGDHRETKSYEDPGRNDTADKRNDTAYERHTNSSTLWTKPVR</sequence>
<gene>
    <name evidence="2" type="ORF">B0I35DRAFT_410940</name>
</gene>
<dbReference type="EMBL" id="JAGPNK010000010">
    <property type="protein sequence ID" value="KAH7312176.1"/>
    <property type="molecule type" value="Genomic_DNA"/>
</dbReference>
<organism evidence="2 3">
    <name type="scientific">Stachybotrys elegans</name>
    <dbReference type="NCBI Taxonomy" id="80388"/>
    <lineage>
        <taxon>Eukaryota</taxon>
        <taxon>Fungi</taxon>
        <taxon>Dikarya</taxon>
        <taxon>Ascomycota</taxon>
        <taxon>Pezizomycotina</taxon>
        <taxon>Sordariomycetes</taxon>
        <taxon>Hypocreomycetidae</taxon>
        <taxon>Hypocreales</taxon>
        <taxon>Stachybotryaceae</taxon>
        <taxon>Stachybotrys</taxon>
    </lineage>
</organism>
<name>A0A8K0SKB7_9HYPO</name>
<evidence type="ECO:0000313" key="2">
    <source>
        <dbReference type="EMBL" id="KAH7312176.1"/>
    </source>
</evidence>
<protein>
    <submittedName>
        <fullName evidence="2">Uncharacterized protein</fullName>
    </submittedName>
</protein>
<feature type="region of interest" description="Disordered" evidence="1">
    <location>
        <begin position="137"/>
        <end position="179"/>
    </location>
</feature>
<accession>A0A8K0SKB7</accession>
<comment type="caution">
    <text evidence="2">The sequence shown here is derived from an EMBL/GenBank/DDBJ whole genome shotgun (WGS) entry which is preliminary data.</text>
</comment>
<dbReference type="Proteomes" id="UP000813444">
    <property type="component" value="Unassembled WGS sequence"/>
</dbReference>